<dbReference type="InterPro" id="IPR029044">
    <property type="entry name" value="Nucleotide-diphossugar_trans"/>
</dbReference>
<dbReference type="RefSeq" id="WP_233725079.1">
    <property type="nucleotide sequence ID" value="NZ_JAJVCN010000001.1"/>
</dbReference>
<accession>A0ABS8Z6K3</accession>
<organism evidence="3 4">
    <name type="scientific">Kibdelosporangium philippinense</name>
    <dbReference type="NCBI Taxonomy" id="211113"/>
    <lineage>
        <taxon>Bacteria</taxon>
        <taxon>Bacillati</taxon>
        <taxon>Actinomycetota</taxon>
        <taxon>Actinomycetes</taxon>
        <taxon>Pseudonocardiales</taxon>
        <taxon>Pseudonocardiaceae</taxon>
        <taxon>Kibdelosporangium</taxon>
    </lineage>
</organism>
<dbReference type="Pfam" id="PF12804">
    <property type="entry name" value="NTP_transf_3"/>
    <property type="match status" value="1"/>
</dbReference>
<dbReference type="EMBL" id="JAJVCN010000001">
    <property type="protein sequence ID" value="MCE7003495.1"/>
    <property type="molecule type" value="Genomic_DNA"/>
</dbReference>
<dbReference type="CDD" id="cd04182">
    <property type="entry name" value="GT_2_like_f"/>
    <property type="match status" value="1"/>
</dbReference>
<evidence type="ECO:0000313" key="3">
    <source>
        <dbReference type="EMBL" id="MCE7003495.1"/>
    </source>
</evidence>
<name>A0ABS8Z6K3_9PSEU</name>
<feature type="domain" description="MobA-like NTP transferase" evidence="2">
    <location>
        <begin position="6"/>
        <end position="161"/>
    </location>
</feature>
<evidence type="ECO:0000256" key="1">
    <source>
        <dbReference type="SAM" id="MobiDB-lite"/>
    </source>
</evidence>
<evidence type="ECO:0000313" key="4">
    <source>
        <dbReference type="Proteomes" id="UP001521150"/>
    </source>
</evidence>
<protein>
    <submittedName>
        <fullName evidence="3">Nucleotidyltransferase family protein</fullName>
    </submittedName>
</protein>
<dbReference type="SUPFAM" id="SSF53448">
    <property type="entry name" value="Nucleotide-diphospho-sugar transferases"/>
    <property type="match status" value="1"/>
</dbReference>
<sequence length="188" mass="20003">MAEVAGLVLAAGAGRRYGMPKARVRFQGQLFVERAVQVLEDGGCSPVLAVLGADAAVVRAELPDLKAVDNPDWQQGMGSSLRVGLKAIIGDAVIVLPVDTPGIRAEAIQRLRALATPRALLRASYHGEPGHPVLIGRDHWDGVYELATGDAGAREYLRRHKPDLIPCEDVSDGSDVDHPNQLPPAQPS</sequence>
<dbReference type="InterPro" id="IPR025877">
    <property type="entry name" value="MobA-like_NTP_Trfase"/>
</dbReference>
<dbReference type="Gene3D" id="3.90.550.10">
    <property type="entry name" value="Spore Coat Polysaccharide Biosynthesis Protein SpsA, Chain A"/>
    <property type="match status" value="1"/>
</dbReference>
<dbReference type="PANTHER" id="PTHR43777:SF1">
    <property type="entry name" value="MOLYBDENUM COFACTOR CYTIDYLYLTRANSFERASE"/>
    <property type="match status" value="1"/>
</dbReference>
<comment type="caution">
    <text evidence="3">The sequence shown here is derived from an EMBL/GenBank/DDBJ whole genome shotgun (WGS) entry which is preliminary data.</text>
</comment>
<proteinExistence type="predicted"/>
<keyword evidence="4" id="KW-1185">Reference proteome</keyword>
<dbReference type="PANTHER" id="PTHR43777">
    <property type="entry name" value="MOLYBDENUM COFACTOR CYTIDYLYLTRANSFERASE"/>
    <property type="match status" value="1"/>
</dbReference>
<dbReference type="Proteomes" id="UP001521150">
    <property type="component" value="Unassembled WGS sequence"/>
</dbReference>
<gene>
    <name evidence="3" type="ORF">LWC34_11740</name>
</gene>
<reference evidence="3 4" key="1">
    <citation type="submission" date="2021-12" db="EMBL/GenBank/DDBJ databases">
        <title>Genome sequence of Kibdelosporangium philippinense ATCC 49844.</title>
        <authorList>
            <person name="Fedorov E.A."/>
            <person name="Omeragic M."/>
            <person name="Shalygina K.F."/>
            <person name="Maclea K.S."/>
        </authorList>
    </citation>
    <scope>NUCLEOTIDE SEQUENCE [LARGE SCALE GENOMIC DNA]</scope>
    <source>
        <strain evidence="3 4">ATCC 49844</strain>
    </source>
</reference>
<feature type="region of interest" description="Disordered" evidence="1">
    <location>
        <begin position="166"/>
        <end position="188"/>
    </location>
</feature>
<evidence type="ECO:0000259" key="2">
    <source>
        <dbReference type="Pfam" id="PF12804"/>
    </source>
</evidence>